<organism evidence="1 2">
    <name type="scientific">Hydrotalea sandarakina</name>
    <dbReference type="NCBI Taxonomy" id="1004304"/>
    <lineage>
        <taxon>Bacteria</taxon>
        <taxon>Pseudomonadati</taxon>
        <taxon>Bacteroidota</taxon>
        <taxon>Chitinophagia</taxon>
        <taxon>Chitinophagales</taxon>
        <taxon>Chitinophagaceae</taxon>
        <taxon>Hydrotalea</taxon>
    </lineage>
</organism>
<dbReference type="AlphaFoldDB" id="A0A2W7TBE1"/>
<sequence length="93" mass="10698">MENTFKLIDGTFKAEEAKELLTNLYSDKIQFHSRKSFSMQERFGHPDEASLKRIPELKNTLNDICTMLNQLQNSTATLHIQANIVIKANEESK</sequence>
<gene>
    <name evidence="1" type="ORF">LX80_02541</name>
</gene>
<evidence type="ECO:0000313" key="2">
    <source>
        <dbReference type="Proteomes" id="UP000249720"/>
    </source>
</evidence>
<proteinExistence type="predicted"/>
<dbReference type="EMBL" id="QKZV01000010">
    <property type="protein sequence ID" value="PZX60522.1"/>
    <property type="molecule type" value="Genomic_DNA"/>
</dbReference>
<comment type="caution">
    <text evidence="1">The sequence shown here is derived from an EMBL/GenBank/DDBJ whole genome shotgun (WGS) entry which is preliminary data.</text>
</comment>
<name>A0A2W7TBE1_9BACT</name>
<accession>A0A2W7TBE1</accession>
<reference evidence="1 2" key="1">
    <citation type="submission" date="2018-06" db="EMBL/GenBank/DDBJ databases">
        <title>Genomic Encyclopedia of Archaeal and Bacterial Type Strains, Phase II (KMG-II): from individual species to whole genera.</title>
        <authorList>
            <person name="Goeker M."/>
        </authorList>
    </citation>
    <scope>NUCLEOTIDE SEQUENCE [LARGE SCALE GENOMIC DNA]</scope>
    <source>
        <strain evidence="1 2">DSM 23241</strain>
    </source>
</reference>
<keyword evidence="2" id="KW-1185">Reference proteome</keyword>
<protein>
    <submittedName>
        <fullName evidence="1">Uncharacterized protein</fullName>
    </submittedName>
</protein>
<dbReference type="OrthoDB" id="680899at2"/>
<dbReference type="RefSeq" id="WP_111297034.1">
    <property type="nucleotide sequence ID" value="NZ_QKZV01000010.1"/>
</dbReference>
<evidence type="ECO:0000313" key="1">
    <source>
        <dbReference type="EMBL" id="PZX60522.1"/>
    </source>
</evidence>
<dbReference type="Proteomes" id="UP000249720">
    <property type="component" value="Unassembled WGS sequence"/>
</dbReference>